<evidence type="ECO:0000259" key="1">
    <source>
        <dbReference type="Pfam" id="PF26308"/>
    </source>
</evidence>
<feature type="domain" description="YopA central" evidence="1">
    <location>
        <begin position="120"/>
        <end position="236"/>
    </location>
</feature>
<protein>
    <recommendedName>
        <fullName evidence="1">YopA central domain-containing protein</fullName>
    </recommendedName>
</protein>
<name>A0A4Z0Q322_9BACT</name>
<organism evidence="2 3">
    <name type="scientific">Hymenobacter metallicola</name>
    <dbReference type="NCBI Taxonomy" id="2563114"/>
    <lineage>
        <taxon>Bacteria</taxon>
        <taxon>Pseudomonadati</taxon>
        <taxon>Bacteroidota</taxon>
        <taxon>Cytophagia</taxon>
        <taxon>Cytophagales</taxon>
        <taxon>Hymenobacteraceae</taxon>
        <taxon>Hymenobacter</taxon>
    </lineage>
</organism>
<evidence type="ECO:0000313" key="3">
    <source>
        <dbReference type="Proteomes" id="UP000298471"/>
    </source>
</evidence>
<comment type="caution">
    <text evidence="2">The sequence shown here is derived from an EMBL/GenBank/DDBJ whole genome shotgun (WGS) entry which is preliminary data.</text>
</comment>
<dbReference type="AlphaFoldDB" id="A0A4Z0Q322"/>
<dbReference type="Pfam" id="PF26308">
    <property type="entry name" value="YopA_M"/>
    <property type="match status" value="1"/>
</dbReference>
<gene>
    <name evidence="2" type="ORF">E5K02_20320</name>
</gene>
<dbReference type="InterPro" id="IPR058684">
    <property type="entry name" value="YopA_M"/>
</dbReference>
<evidence type="ECO:0000313" key="2">
    <source>
        <dbReference type="EMBL" id="TGE23533.1"/>
    </source>
</evidence>
<proteinExistence type="predicted"/>
<dbReference type="EMBL" id="SRMB01000004">
    <property type="protein sequence ID" value="TGE23533.1"/>
    <property type="molecule type" value="Genomic_DNA"/>
</dbReference>
<dbReference type="Proteomes" id="UP000298471">
    <property type="component" value="Unassembled WGS sequence"/>
</dbReference>
<sequence>MSLSSAPPALQPLFKTTRLNEPITIYEGELQLIITGRAPLVCQGSVQWRWLISPELFIKAEASSVEYLHDAFLTSATQIAIPGIAPFHFSSTNIHIGETMSISGHPRSIYKPAVTPPQRQLYFHLPNFPNYNGESISAPPSAELLGSWRRGRMSLKAAGWVVTLDNLAETKTLAEELRETGGYAITHTGKLEREDEALFTLEEAQAFMECINFFLSFVAGRWTQPVLWWIFSGDDSQSTQMIIPANQRLDSWRQTNSWANTKGWQSGEDISGLFPAFVDRFTQASKLLRLSISWYIEALSSQLVSDSRIVLTQVGLELLAEALPPLVGAGALKGPAEHRLRGLLKLVMPSLNTAVPASLTCLVAVLSQPPAMNWNKSTGGVADGPSVVVSMRNLIAHGARKPAEKALLANSTVMYEASQLGLWYLELVLLNWLDYEGHYKPRIVIGGWIDDGETL</sequence>
<keyword evidence="3" id="KW-1185">Reference proteome</keyword>
<dbReference type="OrthoDB" id="795065at2"/>
<reference evidence="2 3" key="1">
    <citation type="submission" date="2019-04" db="EMBL/GenBank/DDBJ databases">
        <authorList>
            <person name="Feng G."/>
            <person name="Zhang J."/>
            <person name="Zhu H."/>
        </authorList>
    </citation>
    <scope>NUCLEOTIDE SEQUENCE [LARGE SCALE GENOMIC DNA]</scope>
    <source>
        <strain evidence="2 3">9PBR-1</strain>
    </source>
</reference>
<accession>A0A4Z0Q322</accession>
<dbReference type="RefSeq" id="WP_135397330.1">
    <property type="nucleotide sequence ID" value="NZ_SRMB01000004.1"/>
</dbReference>